<feature type="chain" id="PRO_5035870196" evidence="1">
    <location>
        <begin position="20"/>
        <end position="122"/>
    </location>
</feature>
<keyword evidence="1" id="KW-0732">Signal</keyword>
<evidence type="ECO:0000313" key="3">
    <source>
        <dbReference type="Proteomes" id="UP000823388"/>
    </source>
</evidence>
<evidence type="ECO:0000313" key="2">
    <source>
        <dbReference type="EMBL" id="KAG2657015.1"/>
    </source>
</evidence>
<accession>A0A8T0XC76</accession>
<reference evidence="2" key="1">
    <citation type="submission" date="2020-05" db="EMBL/GenBank/DDBJ databases">
        <title>WGS assembly of Panicum virgatum.</title>
        <authorList>
            <person name="Lovell J.T."/>
            <person name="Jenkins J."/>
            <person name="Shu S."/>
            <person name="Juenger T.E."/>
            <person name="Schmutz J."/>
        </authorList>
    </citation>
    <scope>NUCLEOTIDE SEQUENCE</scope>
    <source>
        <strain evidence="2">AP13</strain>
    </source>
</reference>
<keyword evidence="3" id="KW-1185">Reference proteome</keyword>
<name>A0A8T0XC76_PANVG</name>
<dbReference type="AlphaFoldDB" id="A0A8T0XC76"/>
<dbReference type="EMBL" id="CM029037">
    <property type="protein sequence ID" value="KAG2657015.1"/>
    <property type="molecule type" value="Genomic_DNA"/>
</dbReference>
<proteinExistence type="predicted"/>
<evidence type="ECO:0000256" key="1">
    <source>
        <dbReference type="SAM" id="SignalP"/>
    </source>
</evidence>
<dbReference type="PROSITE" id="PS51257">
    <property type="entry name" value="PROKAR_LIPOPROTEIN"/>
    <property type="match status" value="1"/>
</dbReference>
<protein>
    <submittedName>
        <fullName evidence="2">Uncharacterized protein</fullName>
    </submittedName>
</protein>
<sequence>MSAKVTPILLLAVLLGCLAFSANSLAGEGGGGYAERRPPGGGRRWLLTGDPLMTVRRSSSRRKMTMNMVAGSCVRSTCEGSPCFCCQTVPTKPCFLELDACLRVCSGRLPAEPLPWRGASSA</sequence>
<organism evidence="2 3">
    <name type="scientific">Panicum virgatum</name>
    <name type="common">Blackwell switchgrass</name>
    <dbReference type="NCBI Taxonomy" id="38727"/>
    <lineage>
        <taxon>Eukaryota</taxon>
        <taxon>Viridiplantae</taxon>
        <taxon>Streptophyta</taxon>
        <taxon>Embryophyta</taxon>
        <taxon>Tracheophyta</taxon>
        <taxon>Spermatophyta</taxon>
        <taxon>Magnoliopsida</taxon>
        <taxon>Liliopsida</taxon>
        <taxon>Poales</taxon>
        <taxon>Poaceae</taxon>
        <taxon>PACMAD clade</taxon>
        <taxon>Panicoideae</taxon>
        <taxon>Panicodae</taxon>
        <taxon>Paniceae</taxon>
        <taxon>Panicinae</taxon>
        <taxon>Panicum</taxon>
        <taxon>Panicum sect. Hiantes</taxon>
    </lineage>
</organism>
<feature type="signal peptide" evidence="1">
    <location>
        <begin position="1"/>
        <end position="19"/>
    </location>
</feature>
<gene>
    <name evidence="2" type="ORF">PVAP13_1KG118200</name>
</gene>
<comment type="caution">
    <text evidence="2">The sequence shown here is derived from an EMBL/GenBank/DDBJ whole genome shotgun (WGS) entry which is preliminary data.</text>
</comment>
<dbReference type="Proteomes" id="UP000823388">
    <property type="component" value="Chromosome 1K"/>
</dbReference>